<dbReference type="GO" id="GO:0102212">
    <property type="term" value="F:unsaturated chondroitin disaccharide hydrolase activity"/>
    <property type="evidence" value="ECO:0007669"/>
    <property type="project" value="UniProtKB-EC"/>
</dbReference>
<gene>
    <name evidence="2" type="primary">ugl_3</name>
    <name evidence="2" type="ORF">PAECIP111802_01485</name>
</gene>
<dbReference type="InterPro" id="IPR052369">
    <property type="entry name" value="UG_Glycosaminoglycan_Hydrolase"/>
</dbReference>
<evidence type="ECO:0000256" key="1">
    <source>
        <dbReference type="ARBA" id="ARBA00022801"/>
    </source>
</evidence>
<organism evidence="2 3">
    <name type="scientific">Paenibacillus allorhizosphaerae</name>
    <dbReference type="NCBI Taxonomy" id="2849866"/>
    <lineage>
        <taxon>Bacteria</taxon>
        <taxon>Bacillati</taxon>
        <taxon>Bacillota</taxon>
        <taxon>Bacilli</taxon>
        <taxon>Bacillales</taxon>
        <taxon>Paenibacillaceae</taxon>
        <taxon>Paenibacillus</taxon>
    </lineage>
</organism>
<evidence type="ECO:0000313" key="2">
    <source>
        <dbReference type="EMBL" id="CAG7628705.1"/>
    </source>
</evidence>
<comment type="caution">
    <text evidence="2">The sequence shown here is derived from an EMBL/GenBank/DDBJ whole genome shotgun (WGS) entry which is preliminary data.</text>
</comment>
<sequence length="373" mass="42204">MNSNPWVERAWQQITDKLETTSERIGAGFPHAAKEGTYDLMSPTWWTAGFWPGILWLVYRDTGSDKYKALAQECERKLDEVLNRYYPIDHDAGFMWTLTSIASYKLTQDEESKRRALIAASHLAGRFNMKGQFIRAWNGKDQGKTGWAIIDCMMNLPLLYWASDVTEDPRFKHIAAAHADMVLREFVRPDGSTYHIVTFDPETGERTGARGGQGYAEESAWSRGNAWALYGLALSYLHTREERFLQAAKRVAHFFLANLPEDHVPHWDFRAPVSADEETPRDTSAGAIAASGLLELAQLVDPAEARLYQDGGTSILRSLYEKYGAWGKPEEGMLVKGTGHAPAKQNIHVSLIYGDYYFVEGIAKLRGRKELFW</sequence>
<accession>A0ABM8VDU9</accession>
<keyword evidence="3" id="KW-1185">Reference proteome</keyword>
<keyword evidence="1 2" id="KW-0378">Hydrolase</keyword>
<dbReference type="PANTHER" id="PTHR36845:SF1">
    <property type="entry name" value="HYDROLASE, PUTATIVE (AFU_ORTHOLOGUE AFUA_7G05090)-RELATED"/>
    <property type="match status" value="1"/>
</dbReference>
<dbReference type="InterPro" id="IPR010905">
    <property type="entry name" value="Glyco_hydro_88"/>
</dbReference>
<keyword evidence="2" id="KW-0326">Glycosidase</keyword>
<dbReference type="RefSeq" id="WP_218097819.1">
    <property type="nucleotide sequence ID" value="NZ_CAJVCE010000003.1"/>
</dbReference>
<protein>
    <submittedName>
        <fullName evidence="2">Unsaturated chondroitin disaccharide hydrolase</fullName>
        <ecNumber evidence="2">3.2.1.180</ecNumber>
    </submittedName>
</protein>
<proteinExistence type="predicted"/>
<reference evidence="2 3" key="1">
    <citation type="submission" date="2021-06" db="EMBL/GenBank/DDBJ databases">
        <authorList>
            <person name="Criscuolo A."/>
        </authorList>
    </citation>
    <scope>NUCLEOTIDE SEQUENCE [LARGE SCALE GENOMIC DNA]</scope>
    <source>
        <strain evidence="3">CIP 111802</strain>
    </source>
</reference>
<dbReference type="Proteomes" id="UP000730618">
    <property type="component" value="Unassembled WGS sequence"/>
</dbReference>
<dbReference type="EMBL" id="CAJVCE010000003">
    <property type="protein sequence ID" value="CAG7628705.1"/>
    <property type="molecule type" value="Genomic_DNA"/>
</dbReference>
<dbReference type="PANTHER" id="PTHR36845">
    <property type="entry name" value="HYDROLASE, PUTATIVE (AFU_ORTHOLOGUE AFUA_7G05090)-RELATED"/>
    <property type="match status" value="1"/>
</dbReference>
<name>A0ABM8VDU9_9BACL</name>
<dbReference type="EC" id="3.2.1.180" evidence="2"/>
<dbReference type="Pfam" id="PF07470">
    <property type="entry name" value="Glyco_hydro_88"/>
    <property type="match status" value="1"/>
</dbReference>
<evidence type="ECO:0000313" key="3">
    <source>
        <dbReference type="Proteomes" id="UP000730618"/>
    </source>
</evidence>